<keyword evidence="5 7" id="KW-0472">Membrane</keyword>
<evidence type="ECO:0000256" key="6">
    <source>
        <dbReference type="ARBA" id="ARBA00043993"/>
    </source>
</evidence>
<accession>A0ABX7NM07</accession>
<dbReference type="InterPro" id="IPR049453">
    <property type="entry name" value="Memb_transporter_dom"/>
</dbReference>
<sequence length="706" mass="75465">MSPLRHQLQSSFLHVERARPALGSGLRAALAVGVPTAAAAAWHLPAATWVGLAGLFVALADRGGPYRDRARAMGAMTLLGAVAGLISAAHLPGWAAVVFTLVCVTACGFARSYGDTPGFIGVVLANYAVVSLFLPAHDLHEALTRSALFMVGGAWAMLLALLLWPLRLYRPARFAVAACYDVLADRADEVGRWPLEGPAPTELAVPAVPWEPRIRQSLETAGSVLAVTRRGRMGESGRGEHLLVLLEGADALVPVLIALTETLEFAPREPRYLALRAEVQRALAELATDLRSVSLALETGGEVRPRKAGGPERVRQALAVLEAAGPLSEPARAAYAHAHALLRRLYEYSLALLDVAAALEAGKPMPAELPMAPRPAEATSRSLLEPLRENLNPRSVIFRHALRLGVSAAVATALVTGLGLNHGYWVIITVNVVLQPYTGLTLQRSLQRVAGTILGAALAAGLVVLVKDPIIILVAIMVLFAVAMSIQPISLPAFQVLLTPALVLLAELQSGDWELAGVRIVNTLMGGVLALVGARLLWPSPEHLRFPEQVANALRADRDYLRVVVAGRSDEEPAVREARRRMGIALLNAEASFQRMLIEWRGPARQLEPLMALLTYARRLTSAVTALSTSLRGPNAPDLEPVARYTAAVLEDLASAVEQRRAPSPLPAQSPPLEGDALTRTHGERLVRQLSVLHHAAERLPSSLLA</sequence>
<dbReference type="PANTHER" id="PTHR30509">
    <property type="entry name" value="P-HYDROXYBENZOIC ACID EFFLUX PUMP SUBUNIT-RELATED"/>
    <property type="match status" value="1"/>
</dbReference>
<feature type="transmembrane region" description="Helical" evidence="7">
    <location>
        <begin position="40"/>
        <end position="60"/>
    </location>
</feature>
<evidence type="ECO:0000256" key="7">
    <source>
        <dbReference type="SAM" id="Phobius"/>
    </source>
</evidence>
<feature type="transmembrane region" description="Helical" evidence="7">
    <location>
        <begin position="94"/>
        <end position="111"/>
    </location>
</feature>
<dbReference type="EMBL" id="CP071090">
    <property type="protein sequence ID" value="QSQ19805.1"/>
    <property type="molecule type" value="Genomic_DNA"/>
</dbReference>
<evidence type="ECO:0000313" key="10">
    <source>
        <dbReference type="Proteomes" id="UP000662747"/>
    </source>
</evidence>
<evidence type="ECO:0000313" key="9">
    <source>
        <dbReference type="EMBL" id="QSQ19805.1"/>
    </source>
</evidence>
<evidence type="ECO:0000256" key="2">
    <source>
        <dbReference type="ARBA" id="ARBA00022475"/>
    </source>
</evidence>
<feature type="transmembrane region" description="Helical" evidence="7">
    <location>
        <begin position="401"/>
        <end position="418"/>
    </location>
</feature>
<comment type="similarity">
    <text evidence="6">Belongs to the YccS/YhfK family.</text>
</comment>
<keyword evidence="3 7" id="KW-0812">Transmembrane</keyword>
<keyword evidence="2" id="KW-1003">Cell membrane</keyword>
<gene>
    <name evidence="9" type="ORF">JY651_31540</name>
</gene>
<protein>
    <submittedName>
        <fullName evidence="9">FUSC family protein</fullName>
    </submittedName>
</protein>
<evidence type="ECO:0000256" key="3">
    <source>
        <dbReference type="ARBA" id="ARBA00022692"/>
    </source>
</evidence>
<proteinExistence type="inferred from homology"/>
<evidence type="ECO:0000256" key="5">
    <source>
        <dbReference type="ARBA" id="ARBA00023136"/>
    </source>
</evidence>
<feature type="transmembrane region" description="Helical" evidence="7">
    <location>
        <begin position="118"/>
        <end position="136"/>
    </location>
</feature>
<keyword evidence="4 7" id="KW-1133">Transmembrane helix</keyword>
<evidence type="ECO:0000259" key="8">
    <source>
        <dbReference type="Pfam" id="PF13515"/>
    </source>
</evidence>
<evidence type="ECO:0000256" key="4">
    <source>
        <dbReference type="ARBA" id="ARBA00022989"/>
    </source>
</evidence>
<keyword evidence="10" id="KW-1185">Reference proteome</keyword>
<comment type="subcellular location">
    <subcellularLocation>
        <location evidence="1">Cell membrane</location>
        <topology evidence="1">Multi-pass membrane protein</topology>
    </subcellularLocation>
</comment>
<feature type="domain" description="Integral membrane bound transporter" evidence="8">
    <location>
        <begin position="411"/>
        <end position="532"/>
    </location>
</feature>
<dbReference type="PANTHER" id="PTHR30509:SF9">
    <property type="entry name" value="MULTIDRUG RESISTANCE PROTEIN MDTO"/>
    <property type="match status" value="1"/>
</dbReference>
<feature type="transmembrane region" description="Helical" evidence="7">
    <location>
        <begin position="454"/>
        <end position="483"/>
    </location>
</feature>
<dbReference type="RefSeq" id="WP_206721387.1">
    <property type="nucleotide sequence ID" value="NZ_CP071090.1"/>
</dbReference>
<reference evidence="9 10" key="1">
    <citation type="submission" date="2021-02" db="EMBL/GenBank/DDBJ databases">
        <title>De Novo genome assembly of isolated myxobacteria.</title>
        <authorList>
            <person name="Stevens D.C."/>
        </authorList>
    </citation>
    <scope>NUCLEOTIDE SEQUENCE [LARGE SCALE GENOMIC DNA]</scope>
    <source>
        <strain evidence="10">SCPEA02</strain>
    </source>
</reference>
<dbReference type="Proteomes" id="UP000662747">
    <property type="component" value="Chromosome"/>
</dbReference>
<feature type="transmembrane region" description="Helical" evidence="7">
    <location>
        <begin position="142"/>
        <end position="164"/>
    </location>
</feature>
<dbReference type="Pfam" id="PF13515">
    <property type="entry name" value="FUSC_2"/>
    <property type="match status" value="1"/>
</dbReference>
<name>A0ABX7NM07_9BACT</name>
<evidence type="ECO:0000256" key="1">
    <source>
        <dbReference type="ARBA" id="ARBA00004651"/>
    </source>
</evidence>
<organism evidence="9 10">
    <name type="scientific">Pyxidicoccus parkwayensis</name>
    <dbReference type="NCBI Taxonomy" id="2813578"/>
    <lineage>
        <taxon>Bacteria</taxon>
        <taxon>Pseudomonadati</taxon>
        <taxon>Myxococcota</taxon>
        <taxon>Myxococcia</taxon>
        <taxon>Myxococcales</taxon>
        <taxon>Cystobacterineae</taxon>
        <taxon>Myxococcaceae</taxon>
        <taxon>Pyxidicoccus</taxon>
    </lineage>
</organism>
<feature type="transmembrane region" description="Helical" evidence="7">
    <location>
        <begin position="72"/>
        <end position="88"/>
    </location>
</feature>